<keyword evidence="1" id="KW-0472">Membrane</keyword>
<evidence type="ECO:0000313" key="3">
    <source>
        <dbReference type="Proteomes" id="UP000031056"/>
    </source>
</evidence>
<feature type="transmembrane region" description="Helical" evidence="1">
    <location>
        <begin position="170"/>
        <end position="197"/>
    </location>
</feature>
<keyword evidence="1" id="KW-1133">Transmembrane helix</keyword>
<name>A0A0B2UGA2_9MICR</name>
<dbReference type="AlphaFoldDB" id="A0A0B2UGA2"/>
<reference evidence="2 3" key="1">
    <citation type="journal article" date="2014" name="MBio">
        <title>The Ordospora colligata genome; evolution of extreme reduction in microsporidia and host-to-parasite horizontal gene transfer.</title>
        <authorList>
            <person name="Pombert J.-F."/>
            <person name="Haag K.L."/>
            <person name="Beidas S."/>
            <person name="Ebert D."/>
            <person name="Keeling P.J."/>
        </authorList>
    </citation>
    <scope>NUCLEOTIDE SEQUENCE [LARGE SCALE GENOMIC DNA]</scope>
    <source>
        <strain evidence="2 3">OC4</strain>
    </source>
</reference>
<dbReference type="VEuPathDB" id="MicrosporidiaDB:M896_030980"/>
<comment type="caution">
    <text evidence="2">The sequence shown here is derived from an EMBL/GenBank/DDBJ whole genome shotgun (WGS) entry which is preliminary data.</text>
</comment>
<dbReference type="Proteomes" id="UP000031056">
    <property type="component" value="Unassembled WGS sequence"/>
</dbReference>
<keyword evidence="3" id="KW-1185">Reference proteome</keyword>
<sequence>MVILTMKSSDGKYVYTKEFENSSTVLDVKEYIIAQMSSLSTCRSKITKILFGGKERDDSMVICTMEPDALIVEYELLMETYHDAANVHLSANQNNDNMQFVDDIPTSDMSIRVAVLIEQTRKKIMVEPEDLVMFNGKMYLVKDRRKVLTMKNIIDCVRKIEFSKEDATKLLVFFVLLSTGNGAIVFILGCIFALEIMSRKLCSDFKDVFKQMDHGGRTFYMFFVSMFAIDHAVMHGA</sequence>
<evidence type="ECO:0008006" key="4">
    <source>
        <dbReference type="Google" id="ProtNLM"/>
    </source>
</evidence>
<organism evidence="2 3">
    <name type="scientific">Ordospora colligata OC4</name>
    <dbReference type="NCBI Taxonomy" id="1354746"/>
    <lineage>
        <taxon>Eukaryota</taxon>
        <taxon>Fungi</taxon>
        <taxon>Fungi incertae sedis</taxon>
        <taxon>Microsporidia</taxon>
        <taxon>Ordosporidae</taxon>
        <taxon>Ordospora</taxon>
    </lineage>
</organism>
<gene>
    <name evidence="2" type="ORF">M896_030980</name>
</gene>
<feature type="transmembrane region" description="Helical" evidence="1">
    <location>
        <begin position="218"/>
        <end position="234"/>
    </location>
</feature>
<keyword evidence="1" id="KW-0812">Transmembrane</keyword>
<dbReference type="EMBL" id="JOKQ01000003">
    <property type="protein sequence ID" value="KHN70111.1"/>
    <property type="molecule type" value="Genomic_DNA"/>
</dbReference>
<dbReference type="HOGENOM" id="CLU_106358_0_0_1"/>
<proteinExistence type="predicted"/>
<accession>A0A0B2UGA2</accession>
<dbReference type="InterPro" id="IPR029071">
    <property type="entry name" value="Ubiquitin-like_domsf"/>
</dbReference>
<dbReference type="GeneID" id="26261382"/>
<dbReference type="RefSeq" id="XP_014564153.1">
    <property type="nucleotide sequence ID" value="XM_014708667.1"/>
</dbReference>
<protein>
    <recommendedName>
        <fullName evidence="4">Ubiquitin-like domain-containing protein</fullName>
    </recommendedName>
</protein>
<evidence type="ECO:0000256" key="1">
    <source>
        <dbReference type="SAM" id="Phobius"/>
    </source>
</evidence>
<dbReference type="SUPFAM" id="SSF54236">
    <property type="entry name" value="Ubiquitin-like"/>
    <property type="match status" value="1"/>
</dbReference>
<dbReference type="OrthoDB" id="2189627at2759"/>
<dbReference type="InParanoid" id="A0A0B2UGA2"/>
<evidence type="ECO:0000313" key="2">
    <source>
        <dbReference type="EMBL" id="KHN70111.1"/>
    </source>
</evidence>